<keyword evidence="1" id="KW-0472">Membrane</keyword>
<keyword evidence="1" id="KW-1133">Transmembrane helix</keyword>
<dbReference type="Proteomes" id="UP000316584">
    <property type="component" value="Chromosome"/>
</dbReference>
<dbReference type="PANTHER" id="PTHR41795">
    <property type="entry name" value="EXOPOLYSACCHARIDE SYNTHESIS PROTEIN"/>
    <property type="match status" value="1"/>
</dbReference>
<proteinExistence type="predicted"/>
<dbReference type="PIRSF" id="PIRSF033239">
    <property type="entry name" value="ExoD"/>
    <property type="match status" value="1"/>
</dbReference>
<evidence type="ECO:0000313" key="3">
    <source>
        <dbReference type="Proteomes" id="UP000316584"/>
    </source>
</evidence>
<feature type="transmembrane region" description="Helical" evidence="1">
    <location>
        <begin position="177"/>
        <end position="203"/>
    </location>
</feature>
<evidence type="ECO:0000256" key="1">
    <source>
        <dbReference type="SAM" id="Phobius"/>
    </source>
</evidence>
<feature type="transmembrane region" description="Helical" evidence="1">
    <location>
        <begin position="123"/>
        <end position="147"/>
    </location>
</feature>
<keyword evidence="1" id="KW-0812">Transmembrane</keyword>
<sequence>MAEHARRHRPRASARALLAALAAGPADDVVTLRSVMEGLGGSLFGMLLFIATLPAFLPIPGVAGALSGPLVSVIGVQLLLCMRRPWLPRVIADRGPKRGTLARFEHRVSPWLKRLERVVRPRLGGLIDHPAATMVTGLLLFLLGVLLALPIPFTNYVFGLLLLAYALALLERDGALMLLAWVAGLAAIAAFGTAGGTLGALALDWFLPGR</sequence>
<dbReference type="EMBL" id="CP042218">
    <property type="protein sequence ID" value="QDW65793.1"/>
    <property type="molecule type" value="Genomic_DNA"/>
</dbReference>
<dbReference type="Pfam" id="PF06055">
    <property type="entry name" value="ExoD"/>
    <property type="match status" value="1"/>
</dbReference>
<dbReference type="RefSeq" id="WP_144889735.1">
    <property type="nucleotide sequence ID" value="NZ_CP042218.1"/>
</dbReference>
<name>A0A518N1K0_9GAMM</name>
<evidence type="ECO:0000313" key="2">
    <source>
        <dbReference type="EMBL" id="QDW65793.1"/>
    </source>
</evidence>
<feature type="transmembrane region" description="Helical" evidence="1">
    <location>
        <begin position="153"/>
        <end position="170"/>
    </location>
</feature>
<gene>
    <name evidence="2" type="ORF">FPZ22_01835</name>
</gene>
<reference evidence="2 3" key="1">
    <citation type="submission" date="2019-07" db="EMBL/GenBank/DDBJ databases">
        <title>Full genome sequence of Luteimonas sp. Gr-4.</title>
        <authorList>
            <person name="Im W.-T."/>
        </authorList>
    </citation>
    <scope>NUCLEOTIDE SEQUENCE [LARGE SCALE GENOMIC DNA]</scope>
    <source>
        <strain evidence="2 3">Gr-4</strain>
    </source>
</reference>
<dbReference type="OrthoDB" id="5966050at2"/>
<dbReference type="InterPro" id="IPR010331">
    <property type="entry name" value="ExoD"/>
</dbReference>
<dbReference type="KEGG" id="lug:FPZ22_01835"/>
<dbReference type="AlphaFoldDB" id="A0A518N1K0"/>
<protein>
    <submittedName>
        <fullName evidence="2">Exopolysaccharide biosynthesis protein</fullName>
    </submittedName>
</protein>
<feature type="transmembrane region" description="Helical" evidence="1">
    <location>
        <begin position="47"/>
        <end position="80"/>
    </location>
</feature>
<dbReference type="PANTHER" id="PTHR41795:SF1">
    <property type="entry name" value="EXOPOLYSACCHARIDE SYNTHESIS PROTEIN"/>
    <property type="match status" value="1"/>
</dbReference>
<accession>A0A518N1K0</accession>
<keyword evidence="3" id="KW-1185">Reference proteome</keyword>
<organism evidence="2 3">
    <name type="scientific">Luteimonas granuli</name>
    <dbReference type="NCBI Taxonomy" id="1176533"/>
    <lineage>
        <taxon>Bacteria</taxon>
        <taxon>Pseudomonadati</taxon>
        <taxon>Pseudomonadota</taxon>
        <taxon>Gammaproteobacteria</taxon>
        <taxon>Lysobacterales</taxon>
        <taxon>Lysobacteraceae</taxon>
        <taxon>Luteimonas</taxon>
    </lineage>
</organism>